<reference evidence="2" key="1">
    <citation type="journal article" date="2014" name="Int. J. Syst. Evol. Microbiol.">
        <title>Complete genome sequence of Corynebacterium casei LMG S-19264T (=DSM 44701T), isolated from a smear-ripened cheese.</title>
        <authorList>
            <consortium name="US DOE Joint Genome Institute (JGI-PGF)"/>
            <person name="Walter F."/>
            <person name="Albersmeier A."/>
            <person name="Kalinowski J."/>
            <person name="Ruckert C."/>
        </authorList>
    </citation>
    <scope>NUCLEOTIDE SEQUENCE</scope>
    <source>
        <strain evidence="2">CGMCC 1.15966</strain>
    </source>
</reference>
<dbReference type="GO" id="GO:0016740">
    <property type="term" value="F:transferase activity"/>
    <property type="evidence" value="ECO:0007669"/>
    <property type="project" value="UniProtKB-KW"/>
</dbReference>
<dbReference type="InterPro" id="IPR007345">
    <property type="entry name" value="Polysacch_pyruvyl_Trfase"/>
</dbReference>
<evidence type="ECO:0000313" key="2">
    <source>
        <dbReference type="EMBL" id="GGE23827.1"/>
    </source>
</evidence>
<dbReference type="RefSeq" id="WP_182499207.1">
    <property type="nucleotide sequence ID" value="NZ_BMKM01000005.1"/>
</dbReference>
<dbReference type="AlphaFoldDB" id="A0A8H9G027"/>
<sequence length="339" mass="40221">MTTSNFKNKNHIDELRNIVRSNLNEYINGDYVLLDIPNYRNIGDTLIWQGELEYLKEFKYKCNYSCNPHVFKSDKIKKSDIILLQGGGNFGDIWPINQDFRNMIISNYRNNKIIVFPQTIHYKNVSNIIKDAKIYNEHPNLIICVRDQPSFELAQKYFHKCKILLLPDMAFFNDFTRFHSNRIQGKSLIMAREDREMGKDSSINQIKKELEKECRNFDIKDWPGFLKEGTLKRRVQSYIIRAEIIGSKKLMNVPLLNLLVDDKHGLKRRDYKNSQLMKGIEFINKYDVIYSTRLHGFILSVLLNKEVYIFDNSYGKNKNFYKAWLSNFENVKLIEAYDY</sequence>
<reference evidence="2" key="2">
    <citation type="submission" date="2020-09" db="EMBL/GenBank/DDBJ databases">
        <authorList>
            <person name="Sun Q."/>
            <person name="Zhou Y."/>
        </authorList>
    </citation>
    <scope>NUCLEOTIDE SEQUENCE</scope>
    <source>
        <strain evidence="2">CGMCC 1.15966</strain>
    </source>
</reference>
<name>A0A8H9G027_9SPHI</name>
<gene>
    <name evidence="2" type="primary">epsO</name>
    <name evidence="2" type="ORF">GCM10011516_21880</name>
</gene>
<accession>A0A8H9G027</accession>
<evidence type="ECO:0000259" key="1">
    <source>
        <dbReference type="Pfam" id="PF04230"/>
    </source>
</evidence>
<dbReference type="EMBL" id="BMKM01000005">
    <property type="protein sequence ID" value="GGE23827.1"/>
    <property type="molecule type" value="Genomic_DNA"/>
</dbReference>
<keyword evidence="2" id="KW-0808">Transferase</keyword>
<organism evidence="2 3">
    <name type="scientific">Sphingobacterium cellulitidis</name>
    <dbReference type="NCBI Taxonomy" id="1768011"/>
    <lineage>
        <taxon>Bacteria</taxon>
        <taxon>Pseudomonadati</taxon>
        <taxon>Bacteroidota</taxon>
        <taxon>Sphingobacteriia</taxon>
        <taxon>Sphingobacteriales</taxon>
        <taxon>Sphingobacteriaceae</taxon>
        <taxon>Sphingobacterium</taxon>
    </lineage>
</organism>
<keyword evidence="3" id="KW-1185">Reference proteome</keyword>
<feature type="domain" description="Polysaccharide pyruvyl transferase" evidence="1">
    <location>
        <begin position="41"/>
        <end position="314"/>
    </location>
</feature>
<proteinExistence type="predicted"/>
<protein>
    <submittedName>
        <fullName evidence="2">Pyruvyl transferase EpsO</fullName>
    </submittedName>
</protein>
<evidence type="ECO:0000313" key="3">
    <source>
        <dbReference type="Proteomes" id="UP000614460"/>
    </source>
</evidence>
<dbReference type="Pfam" id="PF04230">
    <property type="entry name" value="PS_pyruv_trans"/>
    <property type="match status" value="1"/>
</dbReference>
<comment type="caution">
    <text evidence="2">The sequence shown here is derived from an EMBL/GenBank/DDBJ whole genome shotgun (WGS) entry which is preliminary data.</text>
</comment>
<dbReference type="Proteomes" id="UP000614460">
    <property type="component" value="Unassembled WGS sequence"/>
</dbReference>